<evidence type="ECO:0000256" key="3">
    <source>
        <dbReference type="ARBA" id="ARBA00022679"/>
    </source>
</evidence>
<reference evidence="9" key="1">
    <citation type="submission" date="2021-01" db="EMBL/GenBank/DDBJ databases">
        <title>YIM 132084 draft genome.</title>
        <authorList>
            <person name="An D."/>
        </authorList>
    </citation>
    <scope>NUCLEOTIDE SEQUENCE</scope>
    <source>
        <strain evidence="9">YIM 132084</strain>
    </source>
</reference>
<organism evidence="9 10">
    <name type="scientific">Nakamurella leprariae</name>
    <dbReference type="NCBI Taxonomy" id="2803911"/>
    <lineage>
        <taxon>Bacteria</taxon>
        <taxon>Bacillati</taxon>
        <taxon>Actinomycetota</taxon>
        <taxon>Actinomycetes</taxon>
        <taxon>Nakamurellales</taxon>
        <taxon>Nakamurellaceae</taxon>
        <taxon>Nakamurella</taxon>
    </lineage>
</organism>
<protein>
    <submittedName>
        <fullName evidence="9">Sugar transferase</fullName>
    </submittedName>
</protein>
<proteinExistence type="inferred from homology"/>
<evidence type="ECO:0000256" key="7">
    <source>
        <dbReference type="SAM" id="Phobius"/>
    </source>
</evidence>
<dbReference type="PANTHER" id="PTHR30576:SF10">
    <property type="entry name" value="SLL5057 PROTEIN"/>
    <property type="match status" value="1"/>
</dbReference>
<sequence length="522" mass="57278">MSSVEDRLQAVKTVSGVPPVLPVQLERRDMGTAPTEPSTSEPIRPVHVRRWMRRYVRNLFMTDAVIIAAMMLLSQSLRFDDLWDVTVAKPGDVAISYWALTILLTATWLIALAIWGAWDHKVVGEGPSEYKRVISASLYLFGFVAIVCYLLQFDVARGYLALALPLGLSGVMAGRWVWRQLLREHRKVGGYMNSVLIIGDGRSASALARRLRQQSASGYRVVGLCVPDDQVAAYTEHSEFPVLGGFTDFTGAIDRSAANTVAVSSSTRFTPEHVRQLGWRLEGTGIRLCLAPSLTDVAGPRIHVKPVAGLPLLVVEEPTFKGPKLVAKTVLDLVIAVIGVTALSPVFLAVAAAIKITDRGPVFFRQERVGRGGQTFRVWKFRSMRVGADKAVSQAKQAAGQSGAVFYKSADDARITKIGRFIRKTSIDELPQLFNVLSLQMSIVGPRPLVPGEGAEVGNFLERRMLVKPGITGLWQVSGRSDVSAEERIRLDFYYVENWSVASDLTIIAKTVKTVLAKQGAY</sequence>
<feature type="transmembrane region" description="Helical" evidence="7">
    <location>
        <begin position="59"/>
        <end position="77"/>
    </location>
</feature>
<dbReference type="SUPFAM" id="SSF51735">
    <property type="entry name" value="NAD(P)-binding Rossmann-fold domains"/>
    <property type="match status" value="1"/>
</dbReference>
<keyword evidence="10" id="KW-1185">Reference proteome</keyword>
<dbReference type="EMBL" id="JAERWK010000023">
    <property type="protein sequence ID" value="MBM9469132.1"/>
    <property type="molecule type" value="Genomic_DNA"/>
</dbReference>
<dbReference type="InterPro" id="IPR017475">
    <property type="entry name" value="EPS_sugar_tfrase"/>
</dbReference>
<keyword evidence="3 9" id="KW-0808">Transferase</keyword>
<evidence type="ECO:0000256" key="5">
    <source>
        <dbReference type="ARBA" id="ARBA00022989"/>
    </source>
</evidence>
<evidence type="ECO:0000256" key="4">
    <source>
        <dbReference type="ARBA" id="ARBA00022692"/>
    </source>
</evidence>
<feature type="transmembrane region" description="Helical" evidence="7">
    <location>
        <begin position="330"/>
        <end position="354"/>
    </location>
</feature>
<comment type="subcellular location">
    <subcellularLocation>
        <location evidence="1">Membrane</location>
        <topology evidence="1">Multi-pass membrane protein</topology>
    </subcellularLocation>
</comment>
<feature type="transmembrane region" description="Helical" evidence="7">
    <location>
        <begin position="130"/>
        <end position="152"/>
    </location>
</feature>
<dbReference type="Gene3D" id="3.40.50.720">
    <property type="entry name" value="NAD(P)-binding Rossmann-like Domain"/>
    <property type="match status" value="1"/>
</dbReference>
<dbReference type="InterPro" id="IPR036291">
    <property type="entry name" value="NAD(P)-bd_dom_sf"/>
</dbReference>
<keyword evidence="6 7" id="KW-0472">Membrane</keyword>
<dbReference type="Pfam" id="PF02397">
    <property type="entry name" value="Bac_transf"/>
    <property type="match status" value="1"/>
</dbReference>
<comment type="caution">
    <text evidence="9">The sequence shown here is derived from an EMBL/GenBank/DDBJ whole genome shotgun (WGS) entry which is preliminary data.</text>
</comment>
<dbReference type="PANTHER" id="PTHR30576">
    <property type="entry name" value="COLANIC BIOSYNTHESIS UDP-GLUCOSE LIPID CARRIER TRANSFERASE"/>
    <property type="match status" value="1"/>
</dbReference>
<dbReference type="RefSeq" id="WP_205262090.1">
    <property type="nucleotide sequence ID" value="NZ_JAERWK010000023.1"/>
</dbReference>
<dbReference type="GO" id="GO:0016020">
    <property type="term" value="C:membrane"/>
    <property type="evidence" value="ECO:0007669"/>
    <property type="project" value="UniProtKB-SubCell"/>
</dbReference>
<feature type="transmembrane region" description="Helical" evidence="7">
    <location>
        <begin position="97"/>
        <end position="118"/>
    </location>
</feature>
<dbReference type="NCBIfam" id="TIGR03025">
    <property type="entry name" value="EPS_sugtrans"/>
    <property type="match status" value="1"/>
</dbReference>
<dbReference type="AlphaFoldDB" id="A0A938YIW7"/>
<comment type="similarity">
    <text evidence="2">Belongs to the bacterial sugar transferase family.</text>
</comment>
<feature type="domain" description="Bacterial sugar transferase" evidence="8">
    <location>
        <begin position="328"/>
        <end position="516"/>
    </location>
</feature>
<dbReference type="GO" id="GO:0016780">
    <property type="term" value="F:phosphotransferase activity, for other substituted phosphate groups"/>
    <property type="evidence" value="ECO:0007669"/>
    <property type="project" value="TreeGrafter"/>
</dbReference>
<evidence type="ECO:0000256" key="6">
    <source>
        <dbReference type="ARBA" id="ARBA00023136"/>
    </source>
</evidence>
<name>A0A938YIW7_9ACTN</name>
<evidence type="ECO:0000256" key="2">
    <source>
        <dbReference type="ARBA" id="ARBA00006464"/>
    </source>
</evidence>
<accession>A0A938YIW7</accession>
<gene>
    <name evidence="9" type="ORF">JL106_17735</name>
</gene>
<dbReference type="Pfam" id="PF13727">
    <property type="entry name" value="CoA_binding_3"/>
    <property type="match status" value="1"/>
</dbReference>
<evidence type="ECO:0000259" key="8">
    <source>
        <dbReference type="Pfam" id="PF02397"/>
    </source>
</evidence>
<evidence type="ECO:0000313" key="9">
    <source>
        <dbReference type="EMBL" id="MBM9469132.1"/>
    </source>
</evidence>
<evidence type="ECO:0000313" key="10">
    <source>
        <dbReference type="Proteomes" id="UP000663792"/>
    </source>
</evidence>
<keyword evidence="4 7" id="KW-0812">Transmembrane</keyword>
<feature type="transmembrane region" description="Helical" evidence="7">
    <location>
        <begin position="158"/>
        <end position="178"/>
    </location>
</feature>
<dbReference type="Proteomes" id="UP000663792">
    <property type="component" value="Unassembled WGS sequence"/>
</dbReference>
<keyword evidence="5 7" id="KW-1133">Transmembrane helix</keyword>
<evidence type="ECO:0000256" key="1">
    <source>
        <dbReference type="ARBA" id="ARBA00004141"/>
    </source>
</evidence>
<dbReference type="InterPro" id="IPR003362">
    <property type="entry name" value="Bact_transf"/>
</dbReference>